<organism evidence="1 2">
    <name type="scientific">Scortum barcoo</name>
    <name type="common">barcoo grunter</name>
    <dbReference type="NCBI Taxonomy" id="214431"/>
    <lineage>
        <taxon>Eukaryota</taxon>
        <taxon>Metazoa</taxon>
        <taxon>Chordata</taxon>
        <taxon>Craniata</taxon>
        <taxon>Vertebrata</taxon>
        <taxon>Euteleostomi</taxon>
        <taxon>Actinopterygii</taxon>
        <taxon>Neopterygii</taxon>
        <taxon>Teleostei</taxon>
        <taxon>Neoteleostei</taxon>
        <taxon>Acanthomorphata</taxon>
        <taxon>Eupercaria</taxon>
        <taxon>Centrarchiformes</taxon>
        <taxon>Terapontoidei</taxon>
        <taxon>Terapontidae</taxon>
        <taxon>Scortum</taxon>
    </lineage>
</organism>
<keyword evidence="2" id="KW-1185">Reference proteome</keyword>
<evidence type="ECO:0000313" key="2">
    <source>
        <dbReference type="Proteomes" id="UP000831701"/>
    </source>
</evidence>
<sequence>MPLLPEFWSSDWVVEAPSHNCYPNRIAPGPLWTFLQVAGSSYGREMMTGYLAAQGVHASEGRVGRMLAQVHEPYHQDRQQDTRNLNPQPYQANYMGHKLHMDQTEKLAMYGVTHVVAIDGFSSKVVAHSTMPIKNNLTIYKDVYRHAVLTYGLWDQNHTVERIWPEINQRVNYPVKMALQMIDQETLDLDDQLTRYCTSNVSCQVSSIGMQRAVQAWNAHRIPGPVVETTEEAVVRQLPPYIGVYVWYNGMNSLGFQMSLLDIGGGFCGRDDFQVKFEECAEVINDALEEFFPPDSGVQIIAEPGRYYVESAFTLAANVIAKRVIMGDMNERCGKMYMP</sequence>
<reference evidence="1" key="1">
    <citation type="submission" date="2022-04" db="EMBL/GenBank/DDBJ databases">
        <title>Jade perch genome.</title>
        <authorList>
            <person name="Chao B."/>
        </authorList>
    </citation>
    <scope>NUCLEOTIDE SEQUENCE</scope>
    <source>
        <strain evidence="1">CB-2022</strain>
    </source>
</reference>
<name>A0ACB8VV55_9TELE</name>
<dbReference type="Proteomes" id="UP000831701">
    <property type="component" value="Chromosome 17"/>
</dbReference>
<dbReference type="EMBL" id="CM041547">
    <property type="protein sequence ID" value="KAI3359386.1"/>
    <property type="molecule type" value="Genomic_DNA"/>
</dbReference>
<protein>
    <submittedName>
        <fullName evidence="1">Uncharacterized protein</fullName>
    </submittedName>
</protein>
<comment type="caution">
    <text evidence="1">The sequence shown here is derived from an EMBL/GenBank/DDBJ whole genome shotgun (WGS) entry which is preliminary data.</text>
</comment>
<accession>A0ACB8VV55</accession>
<gene>
    <name evidence="1" type="ORF">L3Q82_002888</name>
</gene>
<evidence type="ECO:0000313" key="1">
    <source>
        <dbReference type="EMBL" id="KAI3359386.1"/>
    </source>
</evidence>
<proteinExistence type="predicted"/>